<dbReference type="EMBL" id="BK015254">
    <property type="protein sequence ID" value="DAD98144.1"/>
    <property type="molecule type" value="Genomic_DNA"/>
</dbReference>
<organism evidence="1">
    <name type="scientific">Myoviridae sp. cthRr4</name>
    <dbReference type="NCBI Taxonomy" id="2825152"/>
    <lineage>
        <taxon>Viruses</taxon>
        <taxon>Duplodnaviria</taxon>
        <taxon>Heunggongvirae</taxon>
        <taxon>Uroviricota</taxon>
        <taxon>Caudoviricetes</taxon>
    </lineage>
</organism>
<evidence type="ECO:0000313" key="1">
    <source>
        <dbReference type="EMBL" id="DAD98144.1"/>
    </source>
</evidence>
<proteinExistence type="predicted"/>
<protein>
    <submittedName>
        <fullName evidence="1">Uncharacterized protein</fullName>
    </submittedName>
</protein>
<accession>A0A8S5NVA6</accession>
<reference evidence="1" key="1">
    <citation type="journal article" date="2021" name="Proc. Natl. Acad. Sci. U.S.A.">
        <title>A Catalog of Tens of Thousands of Viruses from Human Metagenomes Reveals Hidden Associations with Chronic Diseases.</title>
        <authorList>
            <person name="Tisza M.J."/>
            <person name="Buck C.B."/>
        </authorList>
    </citation>
    <scope>NUCLEOTIDE SEQUENCE</scope>
    <source>
        <strain evidence="1">CthRr4</strain>
    </source>
</reference>
<name>A0A8S5NVA6_9CAUD</name>
<sequence>MQLKDGDRLYFTVKQNANSEDILIQKRYPEDIHYSDGYFNFVLNSEDTSDLAYGTYNYDIELKSGDYVKTLGQGTITLTEEITFRSDE</sequence>